<dbReference type="Proteomes" id="UP000327108">
    <property type="component" value="Unassembled WGS sequence"/>
</dbReference>
<dbReference type="InterPro" id="IPR055050">
    <property type="entry name" value="WsaF_C"/>
</dbReference>
<keyword evidence="4" id="KW-1185">Reference proteome</keyword>
<dbReference type="EMBL" id="VYXQ01000001">
    <property type="protein sequence ID" value="KAA9371161.1"/>
    <property type="molecule type" value="Genomic_DNA"/>
</dbReference>
<dbReference type="InterPro" id="IPR048510">
    <property type="entry name" value="WsaF_N"/>
</dbReference>
<name>A0A5N1K8Y3_9HYPH</name>
<dbReference type="Gene3D" id="3.40.50.11090">
    <property type="match status" value="1"/>
</dbReference>
<protein>
    <submittedName>
        <fullName evidence="3">Uncharacterized protein</fullName>
    </submittedName>
</protein>
<gene>
    <name evidence="3" type="ORF">F3W84_01800</name>
</gene>
<accession>A0A5N1K8Y3</accession>
<reference evidence="3 4" key="1">
    <citation type="submission" date="2019-09" db="EMBL/GenBank/DDBJ databases">
        <title>Biological control of the noxious weed angled onion (Allium triquetrum) thwarted by endophytic bacteria in Victoria, Australia.</title>
        <authorList>
            <person name="Tehranchian P."/>
            <person name="Adair R.J."/>
            <person name="Van T.H."/>
            <person name="Morrison P.D."/>
            <person name="Williams H."/>
            <person name="Lawrie A.C."/>
        </authorList>
    </citation>
    <scope>NUCLEOTIDE SEQUENCE [LARGE SCALE GENOMIC DNA]</scope>
    <source>
        <strain evidence="3 4">RPTAtOch1</strain>
    </source>
</reference>
<dbReference type="Pfam" id="PF22772">
    <property type="entry name" value="WsaF_C"/>
    <property type="match status" value="1"/>
</dbReference>
<comment type="caution">
    <text evidence="3">The sequence shown here is derived from an EMBL/GenBank/DDBJ whole genome shotgun (WGS) entry which is preliminary data.</text>
</comment>
<feature type="domain" description="WsaF N-terminal" evidence="1">
    <location>
        <begin position="369"/>
        <end position="525"/>
    </location>
</feature>
<dbReference type="Pfam" id="PF21374">
    <property type="entry name" value="WsaF_N"/>
    <property type="match status" value="1"/>
</dbReference>
<dbReference type="Pfam" id="PF05045">
    <property type="entry name" value="RgpF"/>
    <property type="match status" value="1"/>
</dbReference>
<evidence type="ECO:0000313" key="4">
    <source>
        <dbReference type="Proteomes" id="UP000327108"/>
    </source>
</evidence>
<dbReference type="InterPro" id="IPR007739">
    <property type="entry name" value="RgpF"/>
</dbReference>
<dbReference type="SUPFAM" id="SSF53756">
    <property type="entry name" value="UDP-Glycosyltransferase/glycogen phosphorylase"/>
    <property type="match status" value="1"/>
</dbReference>
<evidence type="ECO:0000313" key="3">
    <source>
        <dbReference type="EMBL" id="KAA9371161.1"/>
    </source>
</evidence>
<sequence>MLYYARRAFGILRTRGGISLAVHAMRFIAYKLNLRGMSSYINDSSKLAGKVDVNGVVLARTLPDNINPPLTVPFKAPDADIIFDKAAVIAHIFYPELTEEIIDYVKNIPIPYGLFITTDTVEKKQAIYDVVSKSNINAIEIEIRVTPNRGRDVAPKYIGYQDVYARYEAFLHIHSKKSLHANGLGTVWRKYLLDHLIGTSEIAEANLKLLSAQNIGVVYPEHEKQVKKHINWGYDFPIAKELLRKVGVTLDSNTILEFPSGSMFWGRSRAIQLLLDLNLDFADFPEEKGQIDGTLAHAIERSLLLLVEKSGHSWARITKRQLGKNAPSFNTMMFVPLLGSERSEIGLVSTTIRETLRILTAPQCDSRPRLNLMLHTVNPAAIFGGIDTALKLFAEMLQAAGDDIDVRIIVTEALVSDVPDALENYIVQKIGNEKPARHVILDATSRAKHRLNVRPNDVFVATAWWTAFNAFQLHDLQKEFFGRAPKVVYLMQDFEPDFYGWSTRYALAESTYMRGEDTLALINSEELLKYFSSKYKHPIKMVIPYQPNVKVDAKLRPLPREKTILFYSRPSALRNCFEAGLDGLHLWARRNPVQASEWNVYCIGEKFDSSLAQKIPNCVITGKMPLDEYAGLLSRASVGVSLMISPHPSYPPLEMAYAGIKTITNNYTCKDLTERSDLITSIDIPTPELIAQALEEAVNFAEVEMVGKITSVRNVVRNIPVDAPYFDAAEVNKIIGFAI</sequence>
<evidence type="ECO:0000259" key="2">
    <source>
        <dbReference type="Pfam" id="PF22772"/>
    </source>
</evidence>
<organism evidence="3 4">
    <name type="scientific">Ochrobactrum quorumnocens</name>
    <dbReference type="NCBI Taxonomy" id="271865"/>
    <lineage>
        <taxon>Bacteria</taxon>
        <taxon>Pseudomonadati</taxon>
        <taxon>Pseudomonadota</taxon>
        <taxon>Alphaproteobacteria</taxon>
        <taxon>Hyphomicrobiales</taxon>
        <taxon>Brucellaceae</taxon>
        <taxon>Brucella/Ochrobactrum group</taxon>
        <taxon>Ochrobactrum</taxon>
    </lineage>
</organism>
<dbReference type="Gene3D" id="3.40.50.2000">
    <property type="entry name" value="Glycogen Phosphorylase B"/>
    <property type="match status" value="1"/>
</dbReference>
<dbReference type="GO" id="GO:0030247">
    <property type="term" value="F:polysaccharide binding"/>
    <property type="evidence" value="ECO:0007669"/>
    <property type="project" value="InterPro"/>
</dbReference>
<evidence type="ECO:0000259" key="1">
    <source>
        <dbReference type="Pfam" id="PF21374"/>
    </source>
</evidence>
<feature type="domain" description="WsaF C-terminal" evidence="2">
    <location>
        <begin position="562"/>
        <end position="695"/>
    </location>
</feature>
<proteinExistence type="predicted"/>
<dbReference type="AlphaFoldDB" id="A0A5N1K8Y3"/>